<feature type="region of interest" description="Disordered" evidence="1">
    <location>
        <begin position="1"/>
        <end position="36"/>
    </location>
</feature>
<keyword evidence="3" id="KW-1185">Reference proteome</keyword>
<feature type="compositionally biased region" description="Low complexity" evidence="1">
    <location>
        <begin position="1"/>
        <end position="19"/>
    </location>
</feature>
<dbReference type="Proteomes" id="UP001497516">
    <property type="component" value="Chromosome 10"/>
</dbReference>
<reference evidence="2 3" key="1">
    <citation type="submission" date="2024-04" db="EMBL/GenBank/DDBJ databases">
        <authorList>
            <person name="Fracassetti M."/>
        </authorList>
    </citation>
    <scope>NUCLEOTIDE SEQUENCE [LARGE SCALE GENOMIC DNA]</scope>
</reference>
<evidence type="ECO:0000256" key="1">
    <source>
        <dbReference type="SAM" id="MobiDB-lite"/>
    </source>
</evidence>
<evidence type="ECO:0000313" key="2">
    <source>
        <dbReference type="EMBL" id="CAL1363390.1"/>
    </source>
</evidence>
<gene>
    <name evidence="2" type="ORF">LTRI10_LOCUS9899</name>
</gene>
<accession>A0AAV2D1G1</accession>
<organism evidence="2 3">
    <name type="scientific">Linum trigynum</name>
    <dbReference type="NCBI Taxonomy" id="586398"/>
    <lineage>
        <taxon>Eukaryota</taxon>
        <taxon>Viridiplantae</taxon>
        <taxon>Streptophyta</taxon>
        <taxon>Embryophyta</taxon>
        <taxon>Tracheophyta</taxon>
        <taxon>Spermatophyta</taxon>
        <taxon>Magnoliopsida</taxon>
        <taxon>eudicotyledons</taxon>
        <taxon>Gunneridae</taxon>
        <taxon>Pentapetalae</taxon>
        <taxon>rosids</taxon>
        <taxon>fabids</taxon>
        <taxon>Malpighiales</taxon>
        <taxon>Linaceae</taxon>
        <taxon>Linum</taxon>
    </lineage>
</organism>
<dbReference type="EMBL" id="OZ034814">
    <property type="protein sequence ID" value="CAL1363390.1"/>
    <property type="molecule type" value="Genomic_DNA"/>
</dbReference>
<proteinExistence type="predicted"/>
<dbReference type="AlphaFoldDB" id="A0AAV2D1G1"/>
<evidence type="ECO:0000313" key="3">
    <source>
        <dbReference type="Proteomes" id="UP001497516"/>
    </source>
</evidence>
<protein>
    <submittedName>
        <fullName evidence="2">Uncharacterized protein</fullName>
    </submittedName>
</protein>
<name>A0AAV2D1G1_9ROSI</name>
<sequence>MATARATATAAEELSMEPLSLEERQQGRRRRKDHDSWKKIAPVVYTKMDAEALMRDMRETQHLDADMFADENDLDVEAAKKERDHIIKLEKLISAQSAVMASASWAESSGHNKLLDYYMNESTGAPSSPQN</sequence>